<feature type="compositionally biased region" description="Pro residues" evidence="1">
    <location>
        <begin position="230"/>
        <end position="247"/>
    </location>
</feature>
<keyword evidence="2" id="KW-0732">Signal</keyword>
<dbReference type="RefSeq" id="XP_020115432.1">
    <property type="nucleotide sequence ID" value="XM_020265345.1"/>
</dbReference>
<keyword evidence="4" id="KW-1185">Reference proteome</keyword>
<name>A0A1Q5Q6J6_TALAT</name>
<feature type="region of interest" description="Disordered" evidence="1">
    <location>
        <begin position="19"/>
        <end position="71"/>
    </location>
</feature>
<feature type="compositionally biased region" description="Low complexity" evidence="1">
    <location>
        <begin position="355"/>
        <end position="367"/>
    </location>
</feature>
<dbReference type="PRINTS" id="PR01217">
    <property type="entry name" value="PRICHEXTENSN"/>
</dbReference>
<comment type="caution">
    <text evidence="3">The sequence shown here is derived from an EMBL/GenBank/DDBJ whole genome shotgun (WGS) entry which is preliminary data.</text>
</comment>
<proteinExistence type="predicted"/>
<feature type="chain" id="PRO_5012163051" evidence="2">
    <location>
        <begin position="18"/>
        <end position="501"/>
    </location>
</feature>
<feature type="compositionally biased region" description="Low complexity" evidence="1">
    <location>
        <begin position="378"/>
        <end position="394"/>
    </location>
</feature>
<feature type="region of interest" description="Disordered" evidence="1">
    <location>
        <begin position="114"/>
        <end position="467"/>
    </location>
</feature>
<gene>
    <name evidence="3" type="ORF">UA08_09413</name>
</gene>
<evidence type="ECO:0000256" key="1">
    <source>
        <dbReference type="SAM" id="MobiDB-lite"/>
    </source>
</evidence>
<dbReference type="GeneID" id="31009169"/>
<dbReference type="Proteomes" id="UP000214365">
    <property type="component" value="Unassembled WGS sequence"/>
</dbReference>
<evidence type="ECO:0000256" key="2">
    <source>
        <dbReference type="SAM" id="SignalP"/>
    </source>
</evidence>
<feature type="signal peptide" evidence="2">
    <location>
        <begin position="1"/>
        <end position="17"/>
    </location>
</feature>
<feature type="compositionally biased region" description="Low complexity" evidence="1">
    <location>
        <begin position="164"/>
        <end position="179"/>
    </location>
</feature>
<reference evidence="3 4" key="1">
    <citation type="submission" date="2015-06" db="EMBL/GenBank/DDBJ databases">
        <title>Talaromyces atroroseus IBT 11181 draft genome.</title>
        <authorList>
            <person name="Rasmussen K.B."/>
            <person name="Rasmussen S."/>
            <person name="Petersen B."/>
            <person name="Sicheritz-Ponten T."/>
            <person name="Mortensen U.H."/>
            <person name="Thrane U."/>
        </authorList>
    </citation>
    <scope>NUCLEOTIDE SEQUENCE [LARGE SCALE GENOMIC DNA]</scope>
    <source>
        <strain evidence="3 4">IBT 11181</strain>
    </source>
</reference>
<sequence length="501" mass="51933">MVHSKLPLLALASSALAGVVQREESAGDSEFTSTPAWAASTPGPIEKDSSASIPLPHGFSGRPQGPHSTYVPSAPSMHFPAPTNGPPPFVTGFPGQGEFAHTWDLARPSSIPLEYNHPGPHHSIPPHVFSEPKPSEIHTPPPTFNSDGGAPLYSSSAQPPIPSAHPESPQASSSSKPQPCFSFPATPSQPSEDIHPVGPSGQPERPPWFYGLLPPFDLVSGEEPESPHEGTPPPQPSQSIPGEPPKPQGSSPSESHPFPPPPPAGDEQGHDPVPVADAYPTEPVTNIGGPSPPYGAAPSVPCPYSTAGEHPSGPHPIPEEKPTPHAESYLPRPLVNPTGPDKGEHSDIPPPPQGALESEAPSPTEPAEYPPRPSQPGPEITEPTATPEAELPATSSTTTCTYAKSKSLHPIPPPSVTETQPTKSHRIYGTPPSNPPVPTENAAEKTPSSQSIPEPPSNTDITGAEPSDVRLSSFAPASLKTSIPVGVLVGALSVLAFSLGL</sequence>
<evidence type="ECO:0000313" key="3">
    <source>
        <dbReference type="EMBL" id="OKL55311.1"/>
    </source>
</evidence>
<organism evidence="3 4">
    <name type="scientific">Talaromyces atroroseus</name>
    <dbReference type="NCBI Taxonomy" id="1441469"/>
    <lineage>
        <taxon>Eukaryota</taxon>
        <taxon>Fungi</taxon>
        <taxon>Dikarya</taxon>
        <taxon>Ascomycota</taxon>
        <taxon>Pezizomycotina</taxon>
        <taxon>Eurotiomycetes</taxon>
        <taxon>Eurotiomycetidae</taxon>
        <taxon>Eurotiales</taxon>
        <taxon>Trichocomaceae</taxon>
        <taxon>Talaromyces</taxon>
        <taxon>Talaromyces sect. Trachyspermi</taxon>
    </lineage>
</organism>
<accession>A0A1Q5Q6J6</accession>
<dbReference type="EMBL" id="LFMY01000022">
    <property type="protein sequence ID" value="OKL55311.1"/>
    <property type="molecule type" value="Genomic_DNA"/>
</dbReference>
<dbReference type="AlphaFoldDB" id="A0A1Q5Q6J6"/>
<evidence type="ECO:0000313" key="4">
    <source>
        <dbReference type="Proteomes" id="UP000214365"/>
    </source>
</evidence>
<feature type="compositionally biased region" description="Polar residues" evidence="1">
    <location>
        <begin position="395"/>
        <end position="404"/>
    </location>
</feature>
<dbReference type="OrthoDB" id="4227230at2759"/>
<dbReference type="STRING" id="1441469.A0A1Q5Q6J6"/>
<protein>
    <submittedName>
        <fullName evidence="3">Uncharacterized protein</fullName>
    </submittedName>
</protein>
<feature type="compositionally biased region" description="Polar residues" evidence="1">
    <location>
        <begin position="446"/>
        <end position="461"/>
    </location>
</feature>